<evidence type="ECO:0000313" key="2">
    <source>
        <dbReference type="Proteomes" id="UP001055149"/>
    </source>
</evidence>
<dbReference type="NCBIfam" id="NF005972">
    <property type="entry name" value="PRK08058.1"/>
    <property type="match status" value="1"/>
</dbReference>
<protein>
    <submittedName>
        <fullName evidence="1">DNA polymerase III subunit delta</fullName>
    </submittedName>
</protein>
<dbReference type="Proteomes" id="UP001055149">
    <property type="component" value="Unassembled WGS sequence"/>
</dbReference>
<accession>A0ABQ5JFZ3</accession>
<dbReference type="EMBL" id="BQXH01000003">
    <property type="protein sequence ID" value="GKS80761.1"/>
    <property type="molecule type" value="Genomic_DNA"/>
</dbReference>
<gene>
    <name evidence="1" type="primary">holB</name>
    <name evidence="1" type="ORF">LPAF129_04460</name>
</gene>
<dbReference type="SUPFAM" id="SSF52540">
    <property type="entry name" value="P-loop containing nucleoside triphosphate hydrolases"/>
    <property type="match status" value="1"/>
</dbReference>
<keyword evidence="2" id="KW-1185">Reference proteome</keyword>
<name>A0ABQ5JFZ3_9LACO</name>
<sequence>MEIVKTQPVLTQHFANLIQQNRLAHAYLLAGEAGAGKKELAVWVAKLLFCEQPSATGPCDHCSECVRIGAHEHPDVVEIAPTGLSIKIDQIRYLKSEFAKSGVEGAQKVFIIEDAEKMSTSAANGLLKFLEEPSGQVTAFLLTSEPNQILPTVISRCQLLELQAPSLTDLVEKFTAVGVAQNQAVLLANLTKDPQQAQELAESEDFQKLLTHLWQWYSAILKNDLMAFVKVQADLVPLVGSRDQQDKLLFMIALLARDLMLYANEPQQQFVFTMFTQDFADKLRNISAAAATEACELVLKKWRLLSFNVSIQNVLESLTLELCSCYHQ</sequence>
<dbReference type="Pfam" id="PF13177">
    <property type="entry name" value="DNA_pol3_delta2"/>
    <property type="match status" value="1"/>
</dbReference>
<comment type="caution">
    <text evidence="1">The sequence shown here is derived from an EMBL/GenBank/DDBJ whole genome shotgun (WGS) entry which is preliminary data.</text>
</comment>
<dbReference type="NCBIfam" id="TIGR00678">
    <property type="entry name" value="holB"/>
    <property type="match status" value="1"/>
</dbReference>
<dbReference type="Gene3D" id="3.40.50.300">
    <property type="entry name" value="P-loop containing nucleotide triphosphate hydrolases"/>
    <property type="match status" value="1"/>
</dbReference>
<dbReference type="PANTHER" id="PTHR11669">
    <property type="entry name" value="REPLICATION FACTOR C / DNA POLYMERASE III GAMMA-TAU SUBUNIT"/>
    <property type="match status" value="1"/>
</dbReference>
<dbReference type="InterPro" id="IPR050238">
    <property type="entry name" value="DNA_Rep/Repair_Clamp_Loader"/>
</dbReference>
<dbReference type="RefSeq" id="WP_244054538.1">
    <property type="nucleotide sequence ID" value="NZ_BQXH01000003.1"/>
</dbReference>
<proteinExistence type="predicted"/>
<dbReference type="PANTHER" id="PTHR11669:SF8">
    <property type="entry name" value="DNA POLYMERASE III SUBUNIT DELTA"/>
    <property type="match status" value="1"/>
</dbReference>
<dbReference type="InterPro" id="IPR004622">
    <property type="entry name" value="DNA_pol_HolB"/>
</dbReference>
<organism evidence="1 2">
    <name type="scientific">Ligilactobacillus pabuli</name>
    <dbReference type="NCBI Taxonomy" id="2886039"/>
    <lineage>
        <taxon>Bacteria</taxon>
        <taxon>Bacillati</taxon>
        <taxon>Bacillota</taxon>
        <taxon>Bacilli</taxon>
        <taxon>Lactobacillales</taxon>
        <taxon>Lactobacillaceae</taxon>
        <taxon>Ligilactobacillus</taxon>
    </lineage>
</organism>
<evidence type="ECO:0000313" key="1">
    <source>
        <dbReference type="EMBL" id="GKS80761.1"/>
    </source>
</evidence>
<dbReference type="InterPro" id="IPR027417">
    <property type="entry name" value="P-loop_NTPase"/>
</dbReference>
<reference evidence="1" key="1">
    <citation type="journal article" date="2022" name="Int. J. Syst. Evol. Microbiol.">
        <title>A novel species of lactic acid bacteria, Ligilactobacillus pabuli sp. nov., isolated from alfalfa silage.</title>
        <authorList>
            <person name="Tohno M."/>
            <person name="Tanizawa Y."/>
            <person name="Sawada H."/>
            <person name="Sakamoto M."/>
            <person name="Ohkuma M."/>
            <person name="Kobayashi H."/>
        </authorList>
    </citation>
    <scope>NUCLEOTIDE SEQUENCE</scope>
    <source>
        <strain evidence="1">AF129</strain>
    </source>
</reference>